<dbReference type="AlphaFoldDB" id="A0A3A8JNN8"/>
<feature type="signal peptide" evidence="1">
    <location>
        <begin position="1"/>
        <end position="25"/>
    </location>
</feature>
<comment type="caution">
    <text evidence="2">The sequence shown here is derived from an EMBL/GenBank/DDBJ whole genome shotgun (WGS) entry which is preliminary data.</text>
</comment>
<dbReference type="PROSITE" id="PS51257">
    <property type="entry name" value="PROKAR_LIPOPROTEIN"/>
    <property type="match status" value="1"/>
</dbReference>
<keyword evidence="3" id="KW-1185">Reference proteome</keyword>
<accession>A0A3A8JNN8</accession>
<name>A0A3A8JNN8_9BACT</name>
<feature type="chain" id="PRO_5017298174" description="Lipoprotein" evidence="1">
    <location>
        <begin position="26"/>
        <end position="92"/>
    </location>
</feature>
<dbReference type="Proteomes" id="UP000268313">
    <property type="component" value="Unassembled WGS sequence"/>
</dbReference>
<evidence type="ECO:0000313" key="3">
    <source>
        <dbReference type="Proteomes" id="UP000268313"/>
    </source>
</evidence>
<evidence type="ECO:0000313" key="2">
    <source>
        <dbReference type="EMBL" id="RKG97289.1"/>
    </source>
</evidence>
<protein>
    <recommendedName>
        <fullName evidence="4">Lipoprotein</fullName>
    </recommendedName>
</protein>
<evidence type="ECO:0008006" key="4">
    <source>
        <dbReference type="Google" id="ProtNLM"/>
    </source>
</evidence>
<reference evidence="3" key="1">
    <citation type="submission" date="2018-09" db="EMBL/GenBank/DDBJ databases">
        <authorList>
            <person name="Livingstone P.G."/>
            <person name="Whitworth D.E."/>
        </authorList>
    </citation>
    <scope>NUCLEOTIDE SEQUENCE [LARGE SCALE GENOMIC DNA]</scope>
    <source>
        <strain evidence="3">CA043D</strain>
    </source>
</reference>
<keyword evidence="1" id="KW-0732">Signal</keyword>
<gene>
    <name evidence="2" type="ORF">D7X32_33140</name>
</gene>
<sequence length="92" mass="9958">MSRLIALASCVSVLLLTGCSNNADAICDKRQECFDSDLNASTCADKIGAWEDEKESEQDDRRARTAECAECIADRTCAEVLSSCIDDCFGIP</sequence>
<proteinExistence type="predicted"/>
<evidence type="ECO:0000256" key="1">
    <source>
        <dbReference type="SAM" id="SignalP"/>
    </source>
</evidence>
<dbReference type="EMBL" id="RAWE01000181">
    <property type="protein sequence ID" value="RKG97289.1"/>
    <property type="molecule type" value="Genomic_DNA"/>
</dbReference>
<dbReference type="RefSeq" id="WP_120606573.1">
    <property type="nucleotide sequence ID" value="NZ_JABFJX010000432.1"/>
</dbReference>
<dbReference type="OrthoDB" id="5521529at2"/>
<organism evidence="2 3">
    <name type="scientific">Corallococcus carmarthensis</name>
    <dbReference type="NCBI Taxonomy" id="2316728"/>
    <lineage>
        <taxon>Bacteria</taxon>
        <taxon>Pseudomonadati</taxon>
        <taxon>Myxococcota</taxon>
        <taxon>Myxococcia</taxon>
        <taxon>Myxococcales</taxon>
        <taxon>Cystobacterineae</taxon>
        <taxon>Myxococcaceae</taxon>
        <taxon>Corallococcus</taxon>
    </lineage>
</organism>